<evidence type="ECO:0000256" key="1">
    <source>
        <dbReference type="SAM" id="SignalP"/>
    </source>
</evidence>
<evidence type="ECO:0000313" key="2">
    <source>
        <dbReference type="EMBL" id="KAA6430844.1"/>
    </source>
</evidence>
<evidence type="ECO:0008006" key="4">
    <source>
        <dbReference type="Google" id="ProtNLM"/>
    </source>
</evidence>
<proteinExistence type="predicted"/>
<keyword evidence="1" id="KW-0732">Signal</keyword>
<feature type="signal peptide" evidence="1">
    <location>
        <begin position="1"/>
        <end position="23"/>
    </location>
</feature>
<dbReference type="Proteomes" id="UP000323221">
    <property type="component" value="Unassembled WGS sequence"/>
</dbReference>
<dbReference type="EMBL" id="VOIR01000017">
    <property type="protein sequence ID" value="KAA6430844.1"/>
    <property type="molecule type" value="Genomic_DNA"/>
</dbReference>
<gene>
    <name evidence="2" type="ORF">FQ330_11745</name>
</gene>
<organism evidence="2 3">
    <name type="scientific">Agrococcus sediminis</name>
    <dbReference type="NCBI Taxonomy" id="2599924"/>
    <lineage>
        <taxon>Bacteria</taxon>
        <taxon>Bacillati</taxon>
        <taxon>Actinomycetota</taxon>
        <taxon>Actinomycetes</taxon>
        <taxon>Micrococcales</taxon>
        <taxon>Microbacteriaceae</taxon>
        <taxon>Agrococcus</taxon>
    </lineage>
</organism>
<feature type="chain" id="PRO_5038883040" description="WG repeat-containing protein" evidence="1">
    <location>
        <begin position="24"/>
        <end position="934"/>
    </location>
</feature>
<keyword evidence="3" id="KW-1185">Reference proteome</keyword>
<name>A0A5M8Q7E1_9MICO</name>
<dbReference type="RefSeq" id="WP_146357793.1">
    <property type="nucleotide sequence ID" value="NZ_VOIR01000017.1"/>
</dbReference>
<evidence type="ECO:0000313" key="3">
    <source>
        <dbReference type="Proteomes" id="UP000323221"/>
    </source>
</evidence>
<dbReference type="AlphaFoldDB" id="A0A5M8Q7E1"/>
<dbReference type="OrthoDB" id="9764271at2"/>
<accession>A0A5M8Q7E1</accession>
<reference evidence="2 3" key="1">
    <citation type="submission" date="2019-08" db="EMBL/GenBank/DDBJ databases">
        <title>Agrococcus lahaulensis sp. nov., isolated from a cold desert of the Indian Himalayas.</title>
        <authorList>
            <person name="Qu J.H."/>
        </authorList>
    </citation>
    <scope>NUCLEOTIDE SEQUENCE [LARGE SCALE GENOMIC DNA]</scope>
    <source>
        <strain evidence="2 3">NS18</strain>
    </source>
</reference>
<sequence>MRRWRTKVSAAAVVALVAGLLTVAPPSEPPAAEAAVASNFDPGYIVSDEQFFDGDAMTAAQVQAFLDAQVRTCQSGYTCLKDYRQPTPAMAGSQYCDAIPAYANRTSAQIITDVSRACDISPRALLVLLQKEQSLVTLTAPTAIRYERATGFACPDTAPCDPAFGGFFYQLYNAGRQFQRYAAHPQNWRYRAGQTNQIQYHPNIACGTSPVYIRNQATAGLYVYTPYQPNAAALGNLYGSGDACSAYGNRNFWRMWTDWFGDPREGVASTSMLRDRSNGKVYLISGTARHHVVSREILAEYSPAFGDPRDVDSATLAAYTEGAALSRLVTGTDGAVRLVDDGVSHRFASCSQLQQWQLACTGHPRLSSALQARLPAGEAIAATVVGTDGHDWLIQSGTRRELADVTIPTRYGYAADRVRLDDAATAHLRVGPPVLDSGTAVRNAAGTILRIKSGSGVVALSQAQIQLLPASAGTVFTDASLQQLPATATELPTRLRGAAGAYLLTDGGMLRVDPAKYGGSALFTARTELGTVLQALPSAGSALGPHFVRERGGALYLASGARLQPVADEASYEFIRSRFGVPARIWEVAPRGLDGVPRILDVELGELVRGSDGRVLLWDGSRALHVQHSEFTNALGLPWQVRNVTDDVVRALPAGPAIGGFGFRCASTDLVATDGVLRPYASTTAAAAWRLTHASLDAELCAELTRSSTGALEFIVDESGRTYLMENGQARYVPNRTVLTDLGGTLSGRTPVPASSIALLPKGADATSPIVAGEWVRGPDARIYLWDGTRAMYLAHRDYATALGMPLEWRNLSSGAIAALPKGPTIDDFGYRCGSTDLVSIGGELRPFASATVAAAWRLDHVALSAAVCDQLDRSTAVVHQFVVDPTGRTYMLEGGAARYVPNRTVLAELGGTLSSRTAMSAAAIARLPAGPTF</sequence>
<comment type="caution">
    <text evidence="2">The sequence shown here is derived from an EMBL/GenBank/DDBJ whole genome shotgun (WGS) entry which is preliminary data.</text>
</comment>
<protein>
    <recommendedName>
        <fullName evidence="4">WG repeat-containing protein</fullName>
    </recommendedName>
</protein>